<organism evidence="3 4">
    <name type="scientific">Thermomonospora umbrina</name>
    <dbReference type="NCBI Taxonomy" id="111806"/>
    <lineage>
        <taxon>Bacteria</taxon>
        <taxon>Bacillati</taxon>
        <taxon>Actinomycetota</taxon>
        <taxon>Actinomycetes</taxon>
        <taxon>Streptosporangiales</taxon>
        <taxon>Thermomonosporaceae</taxon>
        <taxon>Thermomonospora</taxon>
    </lineage>
</organism>
<keyword evidence="4" id="KW-1185">Reference proteome</keyword>
<dbReference type="PANTHER" id="PTHR40763:SF4">
    <property type="entry name" value="DUF1707 DOMAIN-CONTAINING PROTEIN"/>
    <property type="match status" value="1"/>
</dbReference>
<dbReference type="InterPro" id="IPR012551">
    <property type="entry name" value="DUF1707_SHOCT-like"/>
</dbReference>
<dbReference type="PANTHER" id="PTHR40763">
    <property type="entry name" value="MEMBRANE PROTEIN-RELATED"/>
    <property type="match status" value="1"/>
</dbReference>
<keyword evidence="1" id="KW-1133">Transmembrane helix</keyword>
<dbReference type="EMBL" id="QTTT01000001">
    <property type="protein sequence ID" value="REE95287.1"/>
    <property type="molecule type" value="Genomic_DNA"/>
</dbReference>
<evidence type="ECO:0000313" key="3">
    <source>
        <dbReference type="EMBL" id="REE95287.1"/>
    </source>
</evidence>
<protein>
    <submittedName>
        <fullName evidence="3">Uncharacterized protein DUF1707</fullName>
    </submittedName>
</protein>
<sequence length="139" mass="15674">MDLRIGDAERDAVTEALHEHFAKGRLTRDELDARLGAALAAKTEGDLRQIVRDLPGPGRSVEVAWSPHHRAALEHRRRHRHGPPPVVPFLFAFFLIGAIASGPAVGMFIAFQSLVLFWLVGGMFWFVHRRRHHRLHGGR</sequence>
<feature type="domain" description="DUF1707" evidence="2">
    <location>
        <begin position="3"/>
        <end position="55"/>
    </location>
</feature>
<dbReference type="Proteomes" id="UP000256661">
    <property type="component" value="Unassembled WGS sequence"/>
</dbReference>
<dbReference type="OrthoDB" id="3534574at2"/>
<evidence type="ECO:0000256" key="1">
    <source>
        <dbReference type="SAM" id="Phobius"/>
    </source>
</evidence>
<name>A0A3D9SHX7_9ACTN</name>
<accession>A0A3D9SHX7</accession>
<feature type="transmembrane region" description="Helical" evidence="1">
    <location>
        <begin position="86"/>
        <end position="102"/>
    </location>
</feature>
<dbReference type="Pfam" id="PF08044">
    <property type="entry name" value="DUF1707"/>
    <property type="match status" value="1"/>
</dbReference>
<evidence type="ECO:0000259" key="2">
    <source>
        <dbReference type="Pfam" id="PF08044"/>
    </source>
</evidence>
<keyword evidence="1" id="KW-0472">Membrane</keyword>
<dbReference type="RefSeq" id="WP_116021111.1">
    <property type="nucleotide sequence ID" value="NZ_QTTT01000001.1"/>
</dbReference>
<feature type="transmembrane region" description="Helical" evidence="1">
    <location>
        <begin position="108"/>
        <end position="127"/>
    </location>
</feature>
<reference evidence="3 4" key="1">
    <citation type="submission" date="2018-08" db="EMBL/GenBank/DDBJ databases">
        <title>Sequencing the genomes of 1000 actinobacteria strains.</title>
        <authorList>
            <person name="Klenk H.-P."/>
        </authorList>
    </citation>
    <scope>NUCLEOTIDE SEQUENCE [LARGE SCALE GENOMIC DNA]</scope>
    <source>
        <strain evidence="3 4">DSM 43927</strain>
    </source>
</reference>
<comment type="caution">
    <text evidence="3">The sequence shown here is derived from an EMBL/GenBank/DDBJ whole genome shotgun (WGS) entry which is preliminary data.</text>
</comment>
<keyword evidence="1" id="KW-0812">Transmembrane</keyword>
<dbReference type="AlphaFoldDB" id="A0A3D9SHX7"/>
<evidence type="ECO:0000313" key="4">
    <source>
        <dbReference type="Proteomes" id="UP000256661"/>
    </source>
</evidence>
<gene>
    <name evidence="3" type="ORF">DFJ69_0670</name>
</gene>
<proteinExistence type="predicted"/>